<dbReference type="CDD" id="cd10747">
    <property type="entry name" value="DnaJ_C"/>
    <property type="match status" value="1"/>
</dbReference>
<sequence>MPHDPYKTLGVEKTASQDEIKKAYRKLAKTLHPDLNPGDAGKQAQFQDVAAAYDILGDPEKRRRFDAGEIDASGQERAEPKFYHQYASQDAGRRYDPRGAQGYEDMSDIFSDLFGRGFRRGGAMRGADLRYNVDVEFLEAARGAKRVLTMPDGNRIELAIPAGLKDGQTLRLRGKGAPGQGGGEAGDALVTVGVRPHPVFTREGNDIEVELPITVDEAVLGARIDVPTISGLVTMTIPKGVSSGRRLRLKGKGIAARSGTGDQNVRLKIVLPEKVSPELEELARTWKEHAGFDPRKQMRRAT</sequence>
<protein>
    <submittedName>
        <fullName evidence="3">Molecular chaperone DnaJ</fullName>
    </submittedName>
</protein>
<dbReference type="RefSeq" id="WP_037259771.1">
    <property type="nucleotide sequence ID" value="NZ_JALZ01000004.1"/>
</dbReference>
<keyword evidence="1" id="KW-0143">Chaperone</keyword>
<evidence type="ECO:0000259" key="2">
    <source>
        <dbReference type="PROSITE" id="PS50076"/>
    </source>
</evidence>
<evidence type="ECO:0000313" key="4">
    <source>
        <dbReference type="Proteomes" id="UP000022447"/>
    </source>
</evidence>
<dbReference type="SUPFAM" id="SSF46565">
    <property type="entry name" value="Chaperone J-domain"/>
    <property type="match status" value="1"/>
</dbReference>
<dbReference type="STRING" id="1449350.OCH239_14205"/>
<dbReference type="PANTHER" id="PTHR43096">
    <property type="entry name" value="DNAJ HOMOLOG 1, MITOCHONDRIAL-RELATED"/>
    <property type="match status" value="1"/>
</dbReference>
<name>X7EK98_9RHOB</name>
<dbReference type="InterPro" id="IPR008971">
    <property type="entry name" value="HSP40/DnaJ_pept-bd"/>
</dbReference>
<accession>X7EK98</accession>
<dbReference type="AlphaFoldDB" id="X7EK98"/>
<dbReference type="PROSITE" id="PS00636">
    <property type="entry name" value="DNAJ_1"/>
    <property type="match status" value="1"/>
</dbReference>
<proteinExistence type="predicted"/>
<dbReference type="SUPFAM" id="SSF49493">
    <property type="entry name" value="HSP40/DnaJ peptide-binding domain"/>
    <property type="match status" value="2"/>
</dbReference>
<dbReference type="Gene3D" id="2.60.260.20">
    <property type="entry name" value="Urease metallochaperone UreE, N-terminal domain"/>
    <property type="match status" value="2"/>
</dbReference>
<dbReference type="Gene3D" id="1.10.287.110">
    <property type="entry name" value="DnaJ domain"/>
    <property type="match status" value="1"/>
</dbReference>
<dbReference type="GO" id="GO:0005737">
    <property type="term" value="C:cytoplasm"/>
    <property type="evidence" value="ECO:0007669"/>
    <property type="project" value="TreeGrafter"/>
</dbReference>
<dbReference type="Pfam" id="PF00226">
    <property type="entry name" value="DnaJ"/>
    <property type="match status" value="1"/>
</dbReference>
<dbReference type="FunFam" id="2.60.260.20:FF:000013">
    <property type="entry name" value="DnaJ subfamily B member 11"/>
    <property type="match status" value="1"/>
</dbReference>
<dbReference type="SMART" id="SM00271">
    <property type="entry name" value="DnaJ"/>
    <property type="match status" value="1"/>
</dbReference>
<dbReference type="PANTHER" id="PTHR43096:SF52">
    <property type="entry name" value="DNAJ HOMOLOG 1, MITOCHONDRIAL-RELATED"/>
    <property type="match status" value="1"/>
</dbReference>
<keyword evidence="4" id="KW-1185">Reference proteome</keyword>
<dbReference type="InterPro" id="IPR018253">
    <property type="entry name" value="DnaJ_domain_CS"/>
</dbReference>
<dbReference type="PATRIC" id="fig|1449350.3.peg.1169"/>
<dbReference type="InterPro" id="IPR001623">
    <property type="entry name" value="DnaJ_domain"/>
</dbReference>
<dbReference type="InterPro" id="IPR036869">
    <property type="entry name" value="J_dom_sf"/>
</dbReference>
<dbReference type="GO" id="GO:0051082">
    <property type="term" value="F:unfolded protein binding"/>
    <property type="evidence" value="ECO:0007669"/>
    <property type="project" value="InterPro"/>
</dbReference>
<gene>
    <name evidence="3" type="ORF">OCH239_14205</name>
</gene>
<dbReference type="PROSITE" id="PS50076">
    <property type="entry name" value="DNAJ_2"/>
    <property type="match status" value="1"/>
</dbReference>
<dbReference type="Pfam" id="PF01556">
    <property type="entry name" value="DnaJ_C"/>
    <property type="match status" value="1"/>
</dbReference>
<organism evidence="3 4">
    <name type="scientific">Roseivivax halodurans JCM 10272</name>
    <dbReference type="NCBI Taxonomy" id="1449350"/>
    <lineage>
        <taxon>Bacteria</taxon>
        <taxon>Pseudomonadati</taxon>
        <taxon>Pseudomonadota</taxon>
        <taxon>Alphaproteobacteria</taxon>
        <taxon>Rhodobacterales</taxon>
        <taxon>Roseobacteraceae</taxon>
        <taxon>Roseivivax</taxon>
    </lineage>
</organism>
<reference evidence="3 4" key="1">
    <citation type="submission" date="2014-01" db="EMBL/GenBank/DDBJ databases">
        <title>Roseivivax halodurans JCM 10272 Genome Sequencing.</title>
        <authorList>
            <person name="Lai Q."/>
            <person name="Li G."/>
            <person name="Shao Z."/>
        </authorList>
    </citation>
    <scope>NUCLEOTIDE SEQUENCE [LARGE SCALE GENOMIC DNA]</scope>
    <source>
        <strain evidence="3 4">JCM 10272</strain>
    </source>
</reference>
<feature type="domain" description="J" evidence="2">
    <location>
        <begin position="4"/>
        <end position="69"/>
    </location>
</feature>
<dbReference type="Proteomes" id="UP000022447">
    <property type="component" value="Unassembled WGS sequence"/>
</dbReference>
<evidence type="ECO:0000256" key="1">
    <source>
        <dbReference type="ARBA" id="ARBA00023186"/>
    </source>
</evidence>
<dbReference type="OrthoDB" id="9779889at2"/>
<dbReference type="InterPro" id="IPR002939">
    <property type="entry name" value="DnaJ_C"/>
</dbReference>
<dbReference type="EMBL" id="JALZ01000004">
    <property type="protein sequence ID" value="ETX15596.1"/>
    <property type="molecule type" value="Genomic_DNA"/>
</dbReference>
<dbReference type="PRINTS" id="PR00625">
    <property type="entry name" value="JDOMAIN"/>
</dbReference>
<dbReference type="CDD" id="cd06257">
    <property type="entry name" value="DnaJ"/>
    <property type="match status" value="1"/>
</dbReference>
<evidence type="ECO:0000313" key="3">
    <source>
        <dbReference type="EMBL" id="ETX15596.1"/>
    </source>
</evidence>
<dbReference type="GO" id="GO:0042026">
    <property type="term" value="P:protein refolding"/>
    <property type="evidence" value="ECO:0007669"/>
    <property type="project" value="TreeGrafter"/>
</dbReference>
<comment type="caution">
    <text evidence="3">The sequence shown here is derived from an EMBL/GenBank/DDBJ whole genome shotgun (WGS) entry which is preliminary data.</text>
</comment>
<dbReference type="eggNOG" id="COG0484">
    <property type="taxonomic scope" value="Bacteria"/>
</dbReference>